<proteinExistence type="predicted"/>
<dbReference type="EMBL" id="JAZHXI010000021">
    <property type="protein sequence ID" value="KAL2060587.1"/>
    <property type="molecule type" value="Genomic_DNA"/>
</dbReference>
<accession>A0ABR4BT91</accession>
<gene>
    <name evidence="1" type="ORF">VTL71DRAFT_9228</name>
</gene>
<comment type="caution">
    <text evidence="1">The sequence shown here is derived from an EMBL/GenBank/DDBJ whole genome shotgun (WGS) entry which is preliminary data.</text>
</comment>
<keyword evidence="2" id="KW-1185">Reference proteome</keyword>
<evidence type="ECO:0000313" key="2">
    <source>
        <dbReference type="Proteomes" id="UP001595075"/>
    </source>
</evidence>
<reference evidence="1 2" key="1">
    <citation type="journal article" date="2024" name="Commun. Biol.">
        <title>Comparative genomic analysis of thermophilic fungi reveals convergent evolutionary adaptations and gene losses.</title>
        <authorList>
            <person name="Steindorff A.S."/>
            <person name="Aguilar-Pontes M.V."/>
            <person name="Robinson A.J."/>
            <person name="Andreopoulos B."/>
            <person name="LaButti K."/>
            <person name="Kuo A."/>
            <person name="Mondo S."/>
            <person name="Riley R."/>
            <person name="Otillar R."/>
            <person name="Haridas S."/>
            <person name="Lipzen A."/>
            <person name="Grimwood J."/>
            <person name="Schmutz J."/>
            <person name="Clum A."/>
            <person name="Reid I.D."/>
            <person name="Moisan M.C."/>
            <person name="Butler G."/>
            <person name="Nguyen T.T.M."/>
            <person name="Dewar K."/>
            <person name="Conant G."/>
            <person name="Drula E."/>
            <person name="Henrissat B."/>
            <person name="Hansel C."/>
            <person name="Singer S."/>
            <person name="Hutchinson M.I."/>
            <person name="de Vries R.P."/>
            <person name="Natvig D.O."/>
            <person name="Powell A.J."/>
            <person name="Tsang A."/>
            <person name="Grigoriev I.V."/>
        </authorList>
    </citation>
    <scope>NUCLEOTIDE SEQUENCE [LARGE SCALE GENOMIC DNA]</scope>
    <source>
        <strain evidence="1 2">CBS 494.80</strain>
    </source>
</reference>
<evidence type="ECO:0000313" key="1">
    <source>
        <dbReference type="EMBL" id="KAL2060587.1"/>
    </source>
</evidence>
<name>A0ABR4BT91_9HELO</name>
<organism evidence="1 2">
    <name type="scientific">Oculimacula yallundae</name>
    <dbReference type="NCBI Taxonomy" id="86028"/>
    <lineage>
        <taxon>Eukaryota</taxon>
        <taxon>Fungi</taxon>
        <taxon>Dikarya</taxon>
        <taxon>Ascomycota</taxon>
        <taxon>Pezizomycotina</taxon>
        <taxon>Leotiomycetes</taxon>
        <taxon>Helotiales</taxon>
        <taxon>Ploettnerulaceae</taxon>
        <taxon>Oculimacula</taxon>
    </lineage>
</organism>
<dbReference type="Proteomes" id="UP001595075">
    <property type="component" value="Unassembled WGS sequence"/>
</dbReference>
<protein>
    <submittedName>
        <fullName evidence="1">Uncharacterized protein</fullName>
    </submittedName>
</protein>
<sequence>MASSTRNIVQLPRQALKTASLQAVTLYNNVGLSGGAPAANYYPERRSGSLDLGNAREILVACEDLEGASGEELFGRALKLELGSVPPLEDAA</sequence>